<organism evidence="2">
    <name type="scientific">uncultured Caudovirales phage</name>
    <dbReference type="NCBI Taxonomy" id="2100421"/>
    <lineage>
        <taxon>Viruses</taxon>
        <taxon>Duplodnaviria</taxon>
        <taxon>Heunggongvirae</taxon>
        <taxon>Uroviricota</taxon>
        <taxon>Caudoviricetes</taxon>
        <taxon>Peduoviridae</taxon>
        <taxon>Maltschvirus</taxon>
        <taxon>Maltschvirus maltsch</taxon>
    </lineage>
</organism>
<evidence type="ECO:0000313" key="2">
    <source>
        <dbReference type="EMBL" id="CAB4161662.1"/>
    </source>
</evidence>
<evidence type="ECO:0000256" key="1">
    <source>
        <dbReference type="SAM" id="MobiDB-lite"/>
    </source>
</evidence>
<proteinExistence type="predicted"/>
<feature type="compositionally biased region" description="Basic residues" evidence="1">
    <location>
        <begin position="65"/>
        <end position="74"/>
    </location>
</feature>
<protein>
    <submittedName>
        <fullName evidence="2">Uncharacterized protein</fullName>
    </submittedName>
</protein>
<name>A0A6J5NS75_9CAUD</name>
<gene>
    <name evidence="2" type="ORF">UFOVP761_18</name>
</gene>
<sequence length="74" mass="8446">MINITARLRDAWRASRAQDSASAAGLFVGATTPEDMERLAERQREAIERAGRRWLLHPANQVQRKPLKPRKPAR</sequence>
<accession>A0A6J5NS75</accession>
<dbReference type="EMBL" id="LR796718">
    <property type="protein sequence ID" value="CAB4161662.1"/>
    <property type="molecule type" value="Genomic_DNA"/>
</dbReference>
<feature type="region of interest" description="Disordered" evidence="1">
    <location>
        <begin position="51"/>
        <end position="74"/>
    </location>
</feature>
<reference evidence="2" key="1">
    <citation type="submission" date="2020-04" db="EMBL/GenBank/DDBJ databases">
        <authorList>
            <person name="Chiriac C."/>
            <person name="Salcher M."/>
            <person name="Ghai R."/>
            <person name="Kavagutti S V."/>
        </authorList>
    </citation>
    <scope>NUCLEOTIDE SEQUENCE</scope>
</reference>